<reference evidence="1" key="1">
    <citation type="submission" date="2016-04" db="EMBL/GenBank/DDBJ databases">
        <authorList>
            <person name="Evans L.H."/>
            <person name="Alamgir A."/>
            <person name="Owens N."/>
            <person name="Weber N.D."/>
            <person name="Virtaneva K."/>
            <person name="Barbian K."/>
            <person name="Babar A."/>
            <person name="Rosenke K."/>
        </authorList>
    </citation>
    <scope>NUCLEOTIDE SEQUENCE [LARGE SCALE GENOMIC DNA]</scope>
    <source>
        <strain evidence="1">CBS 101.48</strain>
    </source>
</reference>
<accession>A0A168NLP3</accession>
<evidence type="ECO:0000313" key="2">
    <source>
        <dbReference type="Proteomes" id="UP000078561"/>
    </source>
</evidence>
<dbReference type="InParanoid" id="A0A168NLP3"/>
<dbReference type="AlphaFoldDB" id="A0A168NLP3"/>
<sequence length="87" mass="9800">MFIKSTCRLALVSSRRVPKMMLYSTTTTTTVAAPPTQDNQTMDQHHDHFHALYNNENQSVLADLDHPLNDQVSASTFAPTFNSVFDE</sequence>
<dbReference type="OrthoDB" id="2223665at2759"/>
<dbReference type="Proteomes" id="UP000078561">
    <property type="component" value="Unassembled WGS sequence"/>
</dbReference>
<name>A0A168NLP3_ABSGL</name>
<proteinExistence type="predicted"/>
<organism evidence="1">
    <name type="scientific">Absidia glauca</name>
    <name type="common">Pin mould</name>
    <dbReference type="NCBI Taxonomy" id="4829"/>
    <lineage>
        <taxon>Eukaryota</taxon>
        <taxon>Fungi</taxon>
        <taxon>Fungi incertae sedis</taxon>
        <taxon>Mucoromycota</taxon>
        <taxon>Mucoromycotina</taxon>
        <taxon>Mucoromycetes</taxon>
        <taxon>Mucorales</taxon>
        <taxon>Cunninghamellaceae</taxon>
        <taxon>Absidia</taxon>
    </lineage>
</organism>
<evidence type="ECO:0000313" key="1">
    <source>
        <dbReference type="EMBL" id="SAM00791.1"/>
    </source>
</evidence>
<gene>
    <name evidence="1" type="primary">ABSGL_06514.1 scaffold 8356</name>
</gene>
<protein>
    <submittedName>
        <fullName evidence="1">Uncharacterized protein</fullName>
    </submittedName>
</protein>
<dbReference type="EMBL" id="LT553414">
    <property type="protein sequence ID" value="SAM00791.1"/>
    <property type="molecule type" value="Genomic_DNA"/>
</dbReference>
<keyword evidence="2" id="KW-1185">Reference proteome</keyword>